<organism evidence="3">
    <name type="scientific">viral metagenome</name>
    <dbReference type="NCBI Taxonomy" id="1070528"/>
    <lineage>
        <taxon>unclassified sequences</taxon>
        <taxon>metagenomes</taxon>
        <taxon>organismal metagenomes</taxon>
    </lineage>
</organism>
<evidence type="ECO:0000313" key="3">
    <source>
        <dbReference type="EMBL" id="QHU07022.1"/>
    </source>
</evidence>
<evidence type="ECO:0000256" key="2">
    <source>
        <dbReference type="SAM" id="Phobius"/>
    </source>
</evidence>
<feature type="compositionally biased region" description="Gly residues" evidence="1">
    <location>
        <begin position="171"/>
        <end position="180"/>
    </location>
</feature>
<keyword evidence="2" id="KW-1133">Transmembrane helix</keyword>
<sequence>MLENLTKDQKFIFIALGIVAIVGFALAIYFGVSCKKCPSDGGNCKPPTLVRFSNIGSTGNTLPWTVETWYKYSYVDKTSAKEGAKSIVNSDDKPIKSATDTNPVIQVTPNPKYDIHIYRAKDDGSGKPGDFIFHKVTVEADGSFTDTDNPAPKPPPSGPPTPKSPPVFQKWGGGGGGGGNCPDKTTHPKCDNDSGACSKSQCSPGVAECLDGDAVGGCDTPGFWEKPTSGCKSYCITPSK</sequence>
<feature type="region of interest" description="Disordered" evidence="1">
    <location>
        <begin position="85"/>
        <end position="105"/>
    </location>
</feature>
<keyword evidence="2" id="KW-0812">Transmembrane</keyword>
<protein>
    <submittedName>
        <fullName evidence="3">Uncharacterized protein</fullName>
    </submittedName>
</protein>
<accession>A0A6C0JMT5</accession>
<feature type="region of interest" description="Disordered" evidence="1">
    <location>
        <begin position="142"/>
        <end position="197"/>
    </location>
</feature>
<keyword evidence="2" id="KW-0472">Membrane</keyword>
<feature type="compositionally biased region" description="Basic and acidic residues" evidence="1">
    <location>
        <begin position="85"/>
        <end position="95"/>
    </location>
</feature>
<evidence type="ECO:0000256" key="1">
    <source>
        <dbReference type="SAM" id="MobiDB-lite"/>
    </source>
</evidence>
<feature type="transmembrane region" description="Helical" evidence="2">
    <location>
        <begin position="12"/>
        <end position="32"/>
    </location>
</feature>
<dbReference type="AlphaFoldDB" id="A0A6C0JMT5"/>
<dbReference type="PROSITE" id="PS51257">
    <property type="entry name" value="PROKAR_LIPOPROTEIN"/>
    <property type="match status" value="1"/>
</dbReference>
<proteinExistence type="predicted"/>
<name>A0A6C0JMT5_9ZZZZ</name>
<reference evidence="3" key="1">
    <citation type="journal article" date="2020" name="Nature">
        <title>Giant virus diversity and host interactions through global metagenomics.</title>
        <authorList>
            <person name="Schulz F."/>
            <person name="Roux S."/>
            <person name="Paez-Espino D."/>
            <person name="Jungbluth S."/>
            <person name="Walsh D.A."/>
            <person name="Denef V.J."/>
            <person name="McMahon K.D."/>
            <person name="Konstantinidis K.T."/>
            <person name="Eloe-Fadrosh E.A."/>
            <person name="Kyrpides N.C."/>
            <person name="Woyke T."/>
        </authorList>
    </citation>
    <scope>NUCLEOTIDE SEQUENCE</scope>
    <source>
        <strain evidence="3">GVMAG-S-1038524-41</strain>
    </source>
</reference>
<dbReference type="EMBL" id="MN740671">
    <property type="protein sequence ID" value="QHU07022.1"/>
    <property type="molecule type" value="Genomic_DNA"/>
</dbReference>
<feature type="compositionally biased region" description="Pro residues" evidence="1">
    <location>
        <begin position="151"/>
        <end position="165"/>
    </location>
</feature>